<dbReference type="Pfam" id="PF07931">
    <property type="entry name" value="CPT"/>
    <property type="match status" value="1"/>
</dbReference>
<dbReference type="EMBL" id="BAABRN010000026">
    <property type="protein sequence ID" value="GAA5502600.1"/>
    <property type="molecule type" value="Genomic_DNA"/>
</dbReference>
<dbReference type="SUPFAM" id="SSF52540">
    <property type="entry name" value="P-loop containing nucleoside triphosphate hydrolases"/>
    <property type="match status" value="1"/>
</dbReference>
<dbReference type="InterPro" id="IPR027417">
    <property type="entry name" value="P-loop_NTPase"/>
</dbReference>
<reference evidence="1 2" key="1">
    <citation type="submission" date="2024-02" db="EMBL/GenBank/DDBJ databases">
        <title>Deinococcus xinjiangensis NBRC 107630.</title>
        <authorList>
            <person name="Ichikawa N."/>
            <person name="Katano-Makiyama Y."/>
            <person name="Hidaka K."/>
        </authorList>
    </citation>
    <scope>NUCLEOTIDE SEQUENCE [LARGE SCALE GENOMIC DNA]</scope>
    <source>
        <strain evidence="1 2">NBRC 107630</strain>
    </source>
</reference>
<comment type="caution">
    <text evidence="1">The sequence shown here is derived from an EMBL/GenBank/DDBJ whole genome shotgun (WGS) entry which is preliminary data.</text>
</comment>
<accession>A0ABP9VDH2</accession>
<gene>
    <name evidence="1" type="ORF">Dxin01_02344</name>
</gene>
<evidence type="ECO:0000313" key="1">
    <source>
        <dbReference type="EMBL" id="GAA5502600.1"/>
    </source>
</evidence>
<proteinExistence type="predicted"/>
<protein>
    <submittedName>
        <fullName evidence="1">O-phosphotransferase Rv2636</fullName>
    </submittedName>
</protein>
<dbReference type="InterPro" id="IPR012853">
    <property type="entry name" value="CPT"/>
</dbReference>
<dbReference type="PIRSF" id="PIRSF007531">
    <property type="entry name" value="CPT"/>
    <property type="match status" value="1"/>
</dbReference>
<dbReference type="Proteomes" id="UP001458946">
    <property type="component" value="Unassembled WGS sequence"/>
</dbReference>
<organism evidence="1 2">
    <name type="scientific">Deinococcus xinjiangensis</name>
    <dbReference type="NCBI Taxonomy" id="457454"/>
    <lineage>
        <taxon>Bacteria</taxon>
        <taxon>Thermotogati</taxon>
        <taxon>Deinococcota</taxon>
        <taxon>Deinococci</taxon>
        <taxon>Deinococcales</taxon>
        <taxon>Deinococcaceae</taxon>
        <taxon>Deinococcus</taxon>
    </lineage>
</organism>
<sequence length="171" mass="19314">MAGQLILVNGASSAGKTTLCRALRDALPAPFLHFSLDFFMFDADVLPRTLEGKIKDWPTLRPNVFEGFNRCLPALLDAGNNLVVDYIIETPQMWAQFTEFLRGYDVFLVGVHCPVEELERREQARGDRRGGDARRDAATVHTFTAYDLELDCQTPLEQNVARVVEAWQARQ</sequence>
<name>A0ABP9VDH2_9DEIO</name>
<keyword evidence="2" id="KW-1185">Reference proteome</keyword>
<dbReference type="RefSeq" id="WP_353542567.1">
    <property type="nucleotide sequence ID" value="NZ_BAABRN010000026.1"/>
</dbReference>
<dbReference type="Gene3D" id="3.40.50.300">
    <property type="entry name" value="P-loop containing nucleotide triphosphate hydrolases"/>
    <property type="match status" value="1"/>
</dbReference>
<evidence type="ECO:0000313" key="2">
    <source>
        <dbReference type="Proteomes" id="UP001458946"/>
    </source>
</evidence>